<keyword evidence="2" id="KW-1185">Reference proteome</keyword>
<accession>A0ABN1IHC5</accession>
<reference evidence="1 2" key="1">
    <citation type="journal article" date="2019" name="Int. J. Syst. Evol. Microbiol.">
        <title>The Global Catalogue of Microorganisms (GCM) 10K type strain sequencing project: providing services to taxonomists for standard genome sequencing and annotation.</title>
        <authorList>
            <consortium name="The Broad Institute Genomics Platform"/>
            <consortium name="The Broad Institute Genome Sequencing Center for Infectious Disease"/>
            <person name="Wu L."/>
            <person name="Ma J."/>
        </authorList>
    </citation>
    <scope>NUCLEOTIDE SEQUENCE [LARGE SCALE GENOMIC DNA]</scope>
    <source>
        <strain evidence="1 2">JCM 15421</strain>
    </source>
</reference>
<name>A0ABN1IHC5_9GAMM</name>
<dbReference type="Proteomes" id="UP001501523">
    <property type="component" value="Unassembled WGS sequence"/>
</dbReference>
<evidence type="ECO:0000313" key="2">
    <source>
        <dbReference type="Proteomes" id="UP001501523"/>
    </source>
</evidence>
<protein>
    <submittedName>
        <fullName evidence="1">Uncharacterized protein</fullName>
    </submittedName>
</protein>
<comment type="caution">
    <text evidence="1">The sequence shown here is derived from an EMBL/GenBank/DDBJ whole genome shotgun (WGS) entry which is preliminary data.</text>
</comment>
<proteinExistence type="predicted"/>
<gene>
    <name evidence="1" type="ORF">GCM10009105_17110</name>
</gene>
<sequence>MGDVANIEKQLLAVFPQRVVDGPIAPHDCDECRSLRDNLAGITWVDVPSEFVNSNDDVLPLLSHDAYLAFLPAWLRQGVRDPGGNLANMLLVNLGHHPNTTGFTRRQAALVIEVAAFIAQSNVFGLTDPVNVESMAEIARVWKGVGKSAA</sequence>
<evidence type="ECO:0000313" key="1">
    <source>
        <dbReference type="EMBL" id="GAA0713566.1"/>
    </source>
</evidence>
<dbReference type="EMBL" id="BAAAEU010000007">
    <property type="protein sequence ID" value="GAA0713566.1"/>
    <property type="molecule type" value="Genomic_DNA"/>
</dbReference>
<organism evidence="1 2">
    <name type="scientific">Dokdonella soli</name>
    <dbReference type="NCBI Taxonomy" id="529810"/>
    <lineage>
        <taxon>Bacteria</taxon>
        <taxon>Pseudomonadati</taxon>
        <taxon>Pseudomonadota</taxon>
        <taxon>Gammaproteobacteria</taxon>
        <taxon>Lysobacterales</taxon>
        <taxon>Rhodanobacteraceae</taxon>
        <taxon>Dokdonella</taxon>
    </lineage>
</organism>